<gene>
    <name evidence="1" type="ORF">ACFQ2V_18335</name>
</gene>
<dbReference type="Pfam" id="PF10604">
    <property type="entry name" value="Polyketide_cyc2"/>
    <property type="match status" value="1"/>
</dbReference>
<dbReference type="EMBL" id="JBHTKH010000017">
    <property type="protein sequence ID" value="MFD1056275.1"/>
    <property type="molecule type" value="Genomic_DNA"/>
</dbReference>
<comment type="caution">
    <text evidence="1">The sequence shown here is derived from an EMBL/GenBank/DDBJ whole genome shotgun (WGS) entry which is preliminary data.</text>
</comment>
<proteinExistence type="predicted"/>
<name>A0ABW3N4D9_9MICO</name>
<dbReference type="InterPro" id="IPR023393">
    <property type="entry name" value="START-like_dom_sf"/>
</dbReference>
<dbReference type="InterPro" id="IPR019587">
    <property type="entry name" value="Polyketide_cyclase/dehydratase"/>
</dbReference>
<dbReference type="Gene3D" id="3.30.530.20">
    <property type="match status" value="1"/>
</dbReference>
<sequence>MAVDVETSIEIAAPRRRVAAFASDPENAPRWYVNISSVSWETPPPAVVGSRIAFVAHFLGRRIAYTYEVRELVDAERFVMSTAESPFPMETTYTWADTADGGTRMTLRNEGEPSGFGQLAAPMMARAMRRANLKDLQALKRLLEVEDPPAPGASSGDA</sequence>
<evidence type="ECO:0000313" key="1">
    <source>
        <dbReference type="EMBL" id="MFD1056275.1"/>
    </source>
</evidence>
<organism evidence="1 2">
    <name type="scientific">Terrabacter terrigena</name>
    <dbReference type="NCBI Taxonomy" id="574718"/>
    <lineage>
        <taxon>Bacteria</taxon>
        <taxon>Bacillati</taxon>
        <taxon>Actinomycetota</taxon>
        <taxon>Actinomycetes</taxon>
        <taxon>Micrococcales</taxon>
        <taxon>Intrasporangiaceae</taxon>
        <taxon>Terrabacter</taxon>
    </lineage>
</organism>
<keyword evidence="2" id="KW-1185">Reference proteome</keyword>
<accession>A0ABW3N4D9</accession>
<reference evidence="2" key="1">
    <citation type="journal article" date="2019" name="Int. J. Syst. Evol. Microbiol.">
        <title>The Global Catalogue of Microorganisms (GCM) 10K type strain sequencing project: providing services to taxonomists for standard genome sequencing and annotation.</title>
        <authorList>
            <consortium name="The Broad Institute Genomics Platform"/>
            <consortium name="The Broad Institute Genome Sequencing Center for Infectious Disease"/>
            <person name="Wu L."/>
            <person name="Ma J."/>
        </authorList>
    </citation>
    <scope>NUCLEOTIDE SEQUENCE [LARGE SCALE GENOMIC DNA]</scope>
    <source>
        <strain evidence="2">CCUG 57508</strain>
    </source>
</reference>
<dbReference type="Proteomes" id="UP001597046">
    <property type="component" value="Unassembled WGS sequence"/>
</dbReference>
<dbReference type="SUPFAM" id="SSF55961">
    <property type="entry name" value="Bet v1-like"/>
    <property type="match status" value="1"/>
</dbReference>
<protein>
    <submittedName>
        <fullName evidence="1">SRPBCC family protein</fullName>
    </submittedName>
</protein>
<dbReference type="RefSeq" id="WP_386054336.1">
    <property type="nucleotide sequence ID" value="NZ_JBHTKH010000017.1"/>
</dbReference>
<evidence type="ECO:0000313" key="2">
    <source>
        <dbReference type="Proteomes" id="UP001597046"/>
    </source>
</evidence>
<dbReference type="CDD" id="cd08865">
    <property type="entry name" value="SRPBCC_10"/>
    <property type="match status" value="1"/>
</dbReference>